<dbReference type="Gene3D" id="3.90.1140.10">
    <property type="entry name" value="Cyclic phosphodiesterase"/>
    <property type="match status" value="1"/>
</dbReference>
<dbReference type="InterPro" id="IPR009097">
    <property type="entry name" value="Cyclic_Pdiesterase"/>
</dbReference>
<reference evidence="2 3" key="1">
    <citation type="submission" date="2023-06" db="EMBL/GenBank/DDBJ databases">
        <title>Pelomonas sp. PFR6 16S ribosomal RNA gene Genome sequencing and assembly.</title>
        <authorList>
            <person name="Woo H."/>
        </authorList>
    </citation>
    <scope>NUCLEOTIDE SEQUENCE [LARGE SCALE GENOMIC DNA]</scope>
    <source>
        <strain evidence="2 3">PFR6</strain>
    </source>
</reference>
<dbReference type="EMBL" id="JAUHHC010000004">
    <property type="protein sequence ID" value="MDN3922069.1"/>
    <property type="molecule type" value="Genomic_DNA"/>
</dbReference>
<dbReference type="PANTHER" id="PTHR35561:SF1">
    <property type="entry name" value="RNA 2',3'-CYCLIC PHOSPHODIESTERASE"/>
    <property type="match status" value="1"/>
</dbReference>
<dbReference type="SUPFAM" id="SSF55144">
    <property type="entry name" value="LigT-like"/>
    <property type="match status" value="1"/>
</dbReference>
<proteinExistence type="predicted"/>
<protein>
    <submittedName>
        <fullName evidence="2">2'-5' RNA ligase family protein</fullName>
    </submittedName>
</protein>
<dbReference type="Pfam" id="PF13563">
    <property type="entry name" value="2_5_RNA_ligase2"/>
    <property type="match status" value="1"/>
</dbReference>
<organism evidence="2 3">
    <name type="scientific">Roseateles violae</name>
    <dbReference type="NCBI Taxonomy" id="3058042"/>
    <lineage>
        <taxon>Bacteria</taxon>
        <taxon>Pseudomonadati</taxon>
        <taxon>Pseudomonadota</taxon>
        <taxon>Betaproteobacteria</taxon>
        <taxon>Burkholderiales</taxon>
        <taxon>Sphaerotilaceae</taxon>
        <taxon>Roseateles</taxon>
    </lineage>
</organism>
<evidence type="ECO:0000256" key="1">
    <source>
        <dbReference type="ARBA" id="ARBA00022801"/>
    </source>
</evidence>
<dbReference type="InterPro" id="IPR004175">
    <property type="entry name" value="RNA_CPDase"/>
</dbReference>
<dbReference type="PANTHER" id="PTHR35561">
    <property type="entry name" value="RNA 2',3'-CYCLIC PHOSPHODIESTERASE"/>
    <property type="match status" value="1"/>
</dbReference>
<keyword evidence="1" id="KW-0378">Hydrolase</keyword>
<evidence type="ECO:0000313" key="2">
    <source>
        <dbReference type="EMBL" id="MDN3922069.1"/>
    </source>
</evidence>
<dbReference type="RefSeq" id="WP_290360365.1">
    <property type="nucleotide sequence ID" value="NZ_JAUHHC010000004.1"/>
</dbReference>
<accession>A0ABT8DXL4</accession>
<comment type="caution">
    <text evidence="2">The sequence shown here is derived from an EMBL/GenBank/DDBJ whole genome shotgun (WGS) entry which is preliminary data.</text>
</comment>
<gene>
    <name evidence="2" type="ORF">QWJ38_17400</name>
</gene>
<name>A0ABT8DXL4_9BURK</name>
<evidence type="ECO:0000313" key="3">
    <source>
        <dbReference type="Proteomes" id="UP001228044"/>
    </source>
</evidence>
<keyword evidence="2" id="KW-0436">Ligase</keyword>
<dbReference type="GO" id="GO:0016874">
    <property type="term" value="F:ligase activity"/>
    <property type="evidence" value="ECO:0007669"/>
    <property type="project" value="UniProtKB-KW"/>
</dbReference>
<keyword evidence="3" id="KW-1185">Reference proteome</keyword>
<dbReference type="Proteomes" id="UP001228044">
    <property type="component" value="Unassembled WGS sequence"/>
</dbReference>
<sequence>MSPAPADAPPDHRLFFALYPETAQALPIAALASRLKLQLGLKGRPHDLARFHVTLHHLGDFVGMPEELCQRAERAAATLRQSPIALRFDQLLSFERRAKKNRPLVLSGGAGLDAVREFRRRLGEALAAAGIATDPRFTPHLTLMYDDELVPPQAIEAPAWHATEFALVDSLIGQHRHIKLARWPLQG</sequence>